<dbReference type="AlphaFoldDB" id="A0A6I6K2S2"/>
<feature type="domain" description="CN hydrolase" evidence="10">
    <location>
        <begin position="235"/>
        <end position="462"/>
    </location>
</feature>
<dbReference type="PROSITE" id="PS50263">
    <property type="entry name" value="CN_HYDROLASE"/>
    <property type="match status" value="1"/>
</dbReference>
<feature type="transmembrane region" description="Helical" evidence="9">
    <location>
        <begin position="107"/>
        <end position="132"/>
    </location>
</feature>
<keyword evidence="12" id="KW-1185">Reference proteome</keyword>
<dbReference type="InterPro" id="IPR045378">
    <property type="entry name" value="LNT_N"/>
</dbReference>
<dbReference type="Gene3D" id="3.60.110.10">
    <property type="entry name" value="Carbon-nitrogen hydrolase"/>
    <property type="match status" value="1"/>
</dbReference>
<dbReference type="EMBL" id="CP046401">
    <property type="protein sequence ID" value="QGY46742.1"/>
    <property type="molecule type" value="Genomic_DNA"/>
</dbReference>
<evidence type="ECO:0000256" key="5">
    <source>
        <dbReference type="ARBA" id="ARBA00022692"/>
    </source>
</evidence>
<dbReference type="GO" id="GO:0005886">
    <property type="term" value="C:plasma membrane"/>
    <property type="evidence" value="ECO:0007669"/>
    <property type="project" value="UniProtKB-SubCell"/>
</dbReference>
<feature type="transmembrane region" description="Helical" evidence="9">
    <location>
        <begin position="180"/>
        <end position="200"/>
    </location>
</feature>
<evidence type="ECO:0000256" key="6">
    <source>
        <dbReference type="ARBA" id="ARBA00022989"/>
    </source>
</evidence>
<organism evidence="11 12">
    <name type="scientific">Maribellus comscasis</name>
    <dbReference type="NCBI Taxonomy" id="2681766"/>
    <lineage>
        <taxon>Bacteria</taxon>
        <taxon>Pseudomonadati</taxon>
        <taxon>Bacteroidota</taxon>
        <taxon>Bacteroidia</taxon>
        <taxon>Marinilabiliales</taxon>
        <taxon>Prolixibacteraceae</taxon>
        <taxon>Maribellus</taxon>
    </lineage>
</organism>
<evidence type="ECO:0000256" key="1">
    <source>
        <dbReference type="ARBA" id="ARBA00004651"/>
    </source>
</evidence>
<evidence type="ECO:0000256" key="3">
    <source>
        <dbReference type="ARBA" id="ARBA00022475"/>
    </source>
</evidence>
<dbReference type="GO" id="GO:0016410">
    <property type="term" value="F:N-acyltransferase activity"/>
    <property type="evidence" value="ECO:0007669"/>
    <property type="project" value="InterPro"/>
</dbReference>
<accession>A0A6I6K2S2</accession>
<dbReference type="GO" id="GO:0042158">
    <property type="term" value="P:lipoprotein biosynthetic process"/>
    <property type="evidence" value="ECO:0007669"/>
    <property type="project" value="InterPro"/>
</dbReference>
<dbReference type="InterPro" id="IPR036526">
    <property type="entry name" value="C-N_Hydrolase_sf"/>
</dbReference>
<keyword evidence="4" id="KW-0808">Transferase</keyword>
<dbReference type="KEGG" id="mcos:GM418_24720"/>
<keyword evidence="3" id="KW-1003">Cell membrane</keyword>
<dbReference type="Proteomes" id="UP000428260">
    <property type="component" value="Chromosome"/>
</dbReference>
<evidence type="ECO:0000256" key="2">
    <source>
        <dbReference type="ARBA" id="ARBA00010065"/>
    </source>
</evidence>
<feature type="transmembrane region" description="Helical" evidence="9">
    <location>
        <begin position="72"/>
        <end position="95"/>
    </location>
</feature>
<dbReference type="PANTHER" id="PTHR38686">
    <property type="entry name" value="APOLIPOPROTEIN N-ACYLTRANSFERASE"/>
    <property type="match status" value="1"/>
</dbReference>
<dbReference type="PANTHER" id="PTHR38686:SF1">
    <property type="entry name" value="APOLIPOPROTEIN N-ACYLTRANSFERASE"/>
    <property type="match status" value="1"/>
</dbReference>
<gene>
    <name evidence="11" type="ORF">GM418_24720</name>
</gene>
<keyword evidence="8" id="KW-0012">Acyltransferase</keyword>
<evidence type="ECO:0000259" key="10">
    <source>
        <dbReference type="PROSITE" id="PS50263"/>
    </source>
</evidence>
<feature type="transmembrane region" description="Helical" evidence="9">
    <location>
        <begin position="468"/>
        <end position="489"/>
    </location>
</feature>
<comment type="similarity">
    <text evidence="2">Belongs to the CN hydrolase family. Apolipoprotein N-acyltransferase subfamily.</text>
</comment>
<evidence type="ECO:0000256" key="7">
    <source>
        <dbReference type="ARBA" id="ARBA00023136"/>
    </source>
</evidence>
<dbReference type="CDD" id="cd07197">
    <property type="entry name" value="nitrilase"/>
    <property type="match status" value="1"/>
</dbReference>
<evidence type="ECO:0000313" key="11">
    <source>
        <dbReference type="EMBL" id="QGY46742.1"/>
    </source>
</evidence>
<dbReference type="InterPro" id="IPR004563">
    <property type="entry name" value="Apolipo_AcylTrfase"/>
</dbReference>
<reference evidence="11 12" key="1">
    <citation type="submission" date="2019-11" db="EMBL/GenBank/DDBJ databases">
        <authorList>
            <person name="Zheng R.K."/>
            <person name="Sun C.M."/>
        </authorList>
    </citation>
    <scope>NUCLEOTIDE SEQUENCE [LARGE SCALE GENOMIC DNA]</scope>
    <source>
        <strain evidence="11 12">WC007</strain>
    </source>
</reference>
<comment type="subcellular location">
    <subcellularLocation>
        <location evidence="1">Cell membrane</location>
        <topology evidence="1">Multi-pass membrane protein</topology>
    </subcellularLocation>
</comment>
<feature type="transmembrane region" description="Helical" evidence="9">
    <location>
        <begin position="49"/>
        <end position="66"/>
    </location>
</feature>
<evidence type="ECO:0000313" key="12">
    <source>
        <dbReference type="Proteomes" id="UP000428260"/>
    </source>
</evidence>
<keyword evidence="6 9" id="KW-1133">Transmembrane helix</keyword>
<dbReference type="Pfam" id="PF20154">
    <property type="entry name" value="LNT_N"/>
    <property type="match status" value="1"/>
</dbReference>
<feature type="transmembrane region" description="Helical" evidence="9">
    <location>
        <begin position="152"/>
        <end position="171"/>
    </location>
</feature>
<sequence length="503" mass="56135">MKSHKTINKIFLLLAGGVAITLAGINWTIGTAAWIAPVFLLMFTRKAKWMEILLLFLTLVVSGMISQTGNNLFHLATVNIFNGVSFGLLTGIAYVTDKALYKKNSPFYTSLIFPSAVILVEYFMSFAIGTWGSIAHTQFEFKSLLQLSSVTGTFGISFLVVWFASVLNWLIENKNKRRKIYIAGLIYGGIFLLVVLFGLIRKTQYSPNKKTVKVAAVISDTDIHKIVENNEETIKTLANDYSAKLPSELFSAPEKVNTLIDRTKEASKRGAKIIVWNEIAFVLNQEQKQKLLTEMQSFCLKEQVYVLIAFLEESVQSNQKPFNNKSILISPDGNVVWEYIKSYLHPYAETPIVNNGIFQIPSIQTKYGKIGNVICADLDMPAYIKQTGKQNIDILLVPSFDWPGITPLHSEMACLEAIQFGFSLLRANGKGLTAAYDYMGNSIASLNTFHSNEKILYAEIPVQSVTTIYAKTGNILIVLSFAFILFMIAKKAFKRQGGKQAEV</sequence>
<evidence type="ECO:0000256" key="4">
    <source>
        <dbReference type="ARBA" id="ARBA00022679"/>
    </source>
</evidence>
<name>A0A6I6K2S2_9BACT</name>
<keyword evidence="7 9" id="KW-0472">Membrane</keyword>
<dbReference type="InterPro" id="IPR003010">
    <property type="entry name" value="C-N_Hydrolase"/>
</dbReference>
<protein>
    <recommendedName>
        <fullName evidence="10">CN hydrolase domain-containing protein</fullName>
    </recommendedName>
</protein>
<proteinExistence type="inferred from homology"/>
<dbReference type="Pfam" id="PF00795">
    <property type="entry name" value="CN_hydrolase"/>
    <property type="match status" value="1"/>
</dbReference>
<keyword evidence="5 9" id="KW-0812">Transmembrane</keyword>
<dbReference type="SUPFAM" id="SSF56317">
    <property type="entry name" value="Carbon-nitrogen hydrolase"/>
    <property type="match status" value="1"/>
</dbReference>
<feature type="transmembrane region" description="Helical" evidence="9">
    <location>
        <begin position="12"/>
        <end position="42"/>
    </location>
</feature>
<dbReference type="RefSeq" id="WP_158869936.1">
    <property type="nucleotide sequence ID" value="NZ_CP046401.1"/>
</dbReference>
<evidence type="ECO:0000256" key="9">
    <source>
        <dbReference type="SAM" id="Phobius"/>
    </source>
</evidence>
<evidence type="ECO:0000256" key="8">
    <source>
        <dbReference type="ARBA" id="ARBA00023315"/>
    </source>
</evidence>